<dbReference type="PRINTS" id="PR00260">
    <property type="entry name" value="CHEMTRNSDUCR"/>
</dbReference>
<dbReference type="GO" id="GO:0006935">
    <property type="term" value="P:chemotaxis"/>
    <property type="evidence" value="ECO:0007669"/>
    <property type="project" value="InterPro"/>
</dbReference>
<protein>
    <submittedName>
        <fullName evidence="8">Methyl-accepting chemotaxis protein</fullName>
    </submittedName>
</protein>
<dbReference type="GO" id="GO:0004888">
    <property type="term" value="F:transmembrane signaling receptor activity"/>
    <property type="evidence" value="ECO:0007669"/>
    <property type="project" value="InterPro"/>
</dbReference>
<evidence type="ECO:0000313" key="9">
    <source>
        <dbReference type="Proteomes" id="UP000774000"/>
    </source>
</evidence>
<feature type="region of interest" description="Disordered" evidence="4">
    <location>
        <begin position="426"/>
        <end position="448"/>
    </location>
</feature>
<evidence type="ECO:0000256" key="2">
    <source>
        <dbReference type="ARBA" id="ARBA00029447"/>
    </source>
</evidence>
<feature type="domain" description="HAMP" evidence="7">
    <location>
        <begin position="172"/>
        <end position="225"/>
    </location>
</feature>
<dbReference type="FunFam" id="1.10.287.950:FF:000001">
    <property type="entry name" value="Methyl-accepting chemotaxis sensory transducer"/>
    <property type="match status" value="1"/>
</dbReference>
<keyword evidence="5" id="KW-0472">Membrane</keyword>
<dbReference type="PANTHER" id="PTHR32089:SF112">
    <property type="entry name" value="LYSOZYME-LIKE PROTEIN-RELATED"/>
    <property type="match status" value="1"/>
</dbReference>
<dbReference type="InterPro" id="IPR004090">
    <property type="entry name" value="Chemotax_Me-accpt_rcpt"/>
</dbReference>
<dbReference type="InterPro" id="IPR003660">
    <property type="entry name" value="HAMP_dom"/>
</dbReference>
<dbReference type="SMART" id="SM00283">
    <property type="entry name" value="MA"/>
    <property type="match status" value="1"/>
</dbReference>
<dbReference type="CDD" id="cd11386">
    <property type="entry name" value="MCP_signal"/>
    <property type="match status" value="1"/>
</dbReference>
<dbReference type="PROSITE" id="PS50111">
    <property type="entry name" value="CHEMOTAXIS_TRANSDUC_2"/>
    <property type="match status" value="1"/>
</dbReference>
<dbReference type="AlphaFoldDB" id="A0A938XR07"/>
<dbReference type="InterPro" id="IPR004089">
    <property type="entry name" value="MCPsignal_dom"/>
</dbReference>
<dbReference type="CDD" id="cd06225">
    <property type="entry name" value="HAMP"/>
    <property type="match status" value="1"/>
</dbReference>
<organism evidence="8 9">
    <name type="scientific">Halanaerobacter jeridensis</name>
    <dbReference type="NCBI Taxonomy" id="706427"/>
    <lineage>
        <taxon>Bacteria</taxon>
        <taxon>Bacillati</taxon>
        <taxon>Bacillota</taxon>
        <taxon>Clostridia</taxon>
        <taxon>Halanaerobiales</taxon>
        <taxon>Halobacteroidaceae</taxon>
        <taxon>Halanaerobacter</taxon>
    </lineage>
</organism>
<comment type="caution">
    <text evidence="8">The sequence shown here is derived from an EMBL/GenBank/DDBJ whole genome shotgun (WGS) entry which is preliminary data.</text>
</comment>
<dbReference type="Proteomes" id="UP000774000">
    <property type="component" value="Unassembled WGS sequence"/>
</dbReference>
<feature type="domain" description="Methyl-accepting transducer" evidence="6">
    <location>
        <begin position="223"/>
        <end position="459"/>
    </location>
</feature>
<keyword evidence="1 3" id="KW-0807">Transducer</keyword>
<reference evidence="8" key="1">
    <citation type="submission" date="2021-01" db="EMBL/GenBank/DDBJ databases">
        <title>Genomic Encyclopedia of Type Strains, Phase IV (KMG-IV): sequencing the most valuable type-strain genomes for metagenomic binning, comparative biology and taxonomic classification.</title>
        <authorList>
            <person name="Goeker M."/>
        </authorList>
    </citation>
    <scope>NUCLEOTIDE SEQUENCE</scope>
    <source>
        <strain evidence="8">DSM 23230</strain>
    </source>
</reference>
<evidence type="ECO:0000313" key="8">
    <source>
        <dbReference type="EMBL" id="MBM7557967.1"/>
    </source>
</evidence>
<dbReference type="Gene3D" id="6.10.340.10">
    <property type="match status" value="1"/>
</dbReference>
<dbReference type="Gene3D" id="1.10.287.950">
    <property type="entry name" value="Methyl-accepting chemotaxis protein"/>
    <property type="match status" value="1"/>
</dbReference>
<dbReference type="RefSeq" id="WP_204702903.1">
    <property type="nucleotide sequence ID" value="NZ_JAFBDQ010000021.1"/>
</dbReference>
<dbReference type="Pfam" id="PF00015">
    <property type="entry name" value="MCPsignal"/>
    <property type="match status" value="1"/>
</dbReference>
<evidence type="ECO:0000256" key="4">
    <source>
        <dbReference type="SAM" id="MobiDB-lite"/>
    </source>
</evidence>
<gene>
    <name evidence="8" type="ORF">JOC47_002836</name>
</gene>
<dbReference type="EMBL" id="JAFBDQ010000021">
    <property type="protein sequence ID" value="MBM7557967.1"/>
    <property type="molecule type" value="Genomic_DNA"/>
</dbReference>
<comment type="similarity">
    <text evidence="2">Belongs to the methyl-accepting chemotaxis (MCP) protein family.</text>
</comment>
<dbReference type="PANTHER" id="PTHR32089">
    <property type="entry name" value="METHYL-ACCEPTING CHEMOTAXIS PROTEIN MCPB"/>
    <property type="match status" value="1"/>
</dbReference>
<evidence type="ECO:0000256" key="3">
    <source>
        <dbReference type="PROSITE-ProRule" id="PRU00284"/>
    </source>
</evidence>
<dbReference type="Pfam" id="PF00672">
    <property type="entry name" value="HAMP"/>
    <property type="match status" value="1"/>
</dbReference>
<feature type="compositionally biased region" description="Polar residues" evidence="4">
    <location>
        <begin position="279"/>
        <end position="288"/>
    </location>
</feature>
<feature type="region of interest" description="Disordered" evidence="4">
    <location>
        <begin position="271"/>
        <end position="291"/>
    </location>
</feature>
<keyword evidence="5" id="KW-1133">Transmembrane helix</keyword>
<evidence type="ECO:0000256" key="5">
    <source>
        <dbReference type="SAM" id="Phobius"/>
    </source>
</evidence>
<sequence>MKDKLQSLWFKISKVSYKFILPTASILLVILFLFTSYLINDQMQTQKKALHNKFERNAKLLSLTSEEFLWTYNNQGLTKNAEAFFADKEFVEITIKNDAGEVVVDKKRKNKGTNTISKKLKISREGNKLGQVELAFTDYYLNQNIKTIRNKLLLLTLFICILVTAIIWFISKLVTQPITAAKDFAEKISEGNLNINDLDIKAKDEIGSLGTALNNMKDHLRLIVENISEAVESLSAYSEQLSASAQESNSSIAVTVDNLEEMNSSIKEISSSSQEVSSYAQEANTQTDVGRENIDQTINSIQEINSVAVNIVQMINELDNDSQEIGKIVDLINEIAEQTNLLALNAAIEAARAGEAGKGFAVVAEEIRELAEQTSNATTEIDELIQNTQNKSQESLTAVTKMKNKAEEGVKVVKDTGQVFSEIEESIESTSVSTQQASASAQELSGNSDNVMVAAKELESMSQEITNSSQELSDKAINLKELVEKFNL</sequence>
<dbReference type="SUPFAM" id="SSF58104">
    <property type="entry name" value="Methyl-accepting chemotaxis protein (MCP) signaling domain"/>
    <property type="match status" value="1"/>
</dbReference>
<evidence type="ECO:0000259" key="7">
    <source>
        <dbReference type="PROSITE" id="PS50885"/>
    </source>
</evidence>
<dbReference type="GO" id="GO:0016020">
    <property type="term" value="C:membrane"/>
    <property type="evidence" value="ECO:0007669"/>
    <property type="project" value="InterPro"/>
</dbReference>
<feature type="compositionally biased region" description="Low complexity" evidence="4">
    <location>
        <begin position="428"/>
        <end position="442"/>
    </location>
</feature>
<feature type="transmembrane region" description="Helical" evidence="5">
    <location>
        <begin position="20"/>
        <end position="39"/>
    </location>
</feature>
<dbReference type="GO" id="GO:0007165">
    <property type="term" value="P:signal transduction"/>
    <property type="evidence" value="ECO:0007669"/>
    <property type="project" value="UniProtKB-KW"/>
</dbReference>
<feature type="transmembrane region" description="Helical" evidence="5">
    <location>
        <begin position="152"/>
        <end position="170"/>
    </location>
</feature>
<proteinExistence type="inferred from homology"/>
<evidence type="ECO:0000256" key="1">
    <source>
        <dbReference type="ARBA" id="ARBA00023224"/>
    </source>
</evidence>
<accession>A0A938XR07</accession>
<keyword evidence="5" id="KW-0812">Transmembrane</keyword>
<keyword evidence="9" id="KW-1185">Reference proteome</keyword>
<name>A0A938XR07_9FIRM</name>
<dbReference type="SMART" id="SM00304">
    <property type="entry name" value="HAMP"/>
    <property type="match status" value="1"/>
</dbReference>
<dbReference type="PROSITE" id="PS50885">
    <property type="entry name" value="HAMP"/>
    <property type="match status" value="1"/>
</dbReference>
<evidence type="ECO:0000259" key="6">
    <source>
        <dbReference type="PROSITE" id="PS50111"/>
    </source>
</evidence>